<dbReference type="Pfam" id="PF00535">
    <property type="entry name" value="Glycos_transf_2"/>
    <property type="match status" value="1"/>
</dbReference>
<dbReference type="OrthoDB" id="9771846at2"/>
<feature type="transmembrane region" description="Helical" evidence="1">
    <location>
        <begin position="244"/>
        <end position="264"/>
    </location>
</feature>
<feature type="domain" description="Glycosyltransferase 2-like" evidence="2">
    <location>
        <begin position="7"/>
        <end position="116"/>
    </location>
</feature>
<evidence type="ECO:0000313" key="3">
    <source>
        <dbReference type="EMBL" id="PWA04888.1"/>
    </source>
</evidence>
<dbReference type="InterPro" id="IPR050834">
    <property type="entry name" value="Glycosyltransf_2"/>
</dbReference>
<keyword evidence="1" id="KW-0472">Membrane</keyword>
<keyword evidence="1" id="KW-0812">Transmembrane</keyword>
<dbReference type="RefSeq" id="WP_116725035.1">
    <property type="nucleotide sequence ID" value="NZ_QCZI01000010.1"/>
</dbReference>
<sequence>MDQKLYIILPVHNRKDISIKFVKMLLNQTYQNYHLVVIDDGSTDGTVDSIREYLSDFTVINGDGNLWWGGALHQGYLWVKNKLNGSSDAVLIINDDVLFGIDFLEIGLKILQDHSSKTLVIAENFKDESKDTLIDSGVYINWKSLDFNCQVKNGSANCCSTRGLFLNIDDFLSIGGFFPKVLPHYLSDYEFTHRAYNKGFKIITNPSLKLFTAANTTGNHFIKKSSFRNYVKNLFSVKYVGNPVYFTTFILLSCPFYLIPLNLLKVWFGVIKELAINQRN</sequence>
<evidence type="ECO:0000313" key="4">
    <source>
        <dbReference type="Proteomes" id="UP000245449"/>
    </source>
</evidence>
<keyword evidence="1" id="KW-1133">Transmembrane helix</keyword>
<dbReference type="PANTHER" id="PTHR43685">
    <property type="entry name" value="GLYCOSYLTRANSFERASE"/>
    <property type="match status" value="1"/>
</dbReference>
<proteinExistence type="predicted"/>
<dbReference type="SUPFAM" id="SSF53448">
    <property type="entry name" value="Nucleotide-diphospho-sugar transferases"/>
    <property type="match status" value="1"/>
</dbReference>
<dbReference type="Proteomes" id="UP000245449">
    <property type="component" value="Unassembled WGS sequence"/>
</dbReference>
<dbReference type="AlphaFoldDB" id="A0A2U1JJ27"/>
<dbReference type="PANTHER" id="PTHR43685:SF2">
    <property type="entry name" value="GLYCOSYLTRANSFERASE 2-LIKE DOMAIN-CONTAINING PROTEIN"/>
    <property type="match status" value="1"/>
</dbReference>
<reference evidence="3 4" key="1">
    <citation type="submission" date="2018-04" db="EMBL/GenBank/DDBJ databases">
        <title>Flavobacterium sp. nov., isolated from glacier ice.</title>
        <authorList>
            <person name="Liu Q."/>
            <person name="Xin Y.-H."/>
        </authorList>
    </citation>
    <scope>NUCLEOTIDE SEQUENCE [LARGE SCALE GENOMIC DNA]</scope>
    <source>
        <strain evidence="3 4">RB1R5</strain>
    </source>
</reference>
<dbReference type="InterPro" id="IPR029044">
    <property type="entry name" value="Nucleotide-diphossugar_trans"/>
</dbReference>
<dbReference type="InterPro" id="IPR001173">
    <property type="entry name" value="Glyco_trans_2-like"/>
</dbReference>
<keyword evidence="4" id="KW-1185">Reference proteome</keyword>
<name>A0A2U1JJ27_9FLAO</name>
<evidence type="ECO:0000259" key="2">
    <source>
        <dbReference type="Pfam" id="PF00535"/>
    </source>
</evidence>
<protein>
    <recommendedName>
        <fullName evidence="2">Glycosyltransferase 2-like domain-containing protein</fullName>
    </recommendedName>
</protein>
<comment type="caution">
    <text evidence="3">The sequence shown here is derived from an EMBL/GenBank/DDBJ whole genome shotgun (WGS) entry which is preliminary data.</text>
</comment>
<gene>
    <name evidence="3" type="ORF">DB895_08970</name>
</gene>
<accession>A0A2U1JJ27</accession>
<evidence type="ECO:0000256" key="1">
    <source>
        <dbReference type="SAM" id="Phobius"/>
    </source>
</evidence>
<dbReference type="EMBL" id="QCZI01000010">
    <property type="protein sequence ID" value="PWA04888.1"/>
    <property type="molecule type" value="Genomic_DNA"/>
</dbReference>
<organism evidence="3 4">
    <name type="scientific">Flavobacterium psychrotolerans</name>
    <dbReference type="NCBI Taxonomy" id="2169410"/>
    <lineage>
        <taxon>Bacteria</taxon>
        <taxon>Pseudomonadati</taxon>
        <taxon>Bacteroidota</taxon>
        <taxon>Flavobacteriia</taxon>
        <taxon>Flavobacteriales</taxon>
        <taxon>Flavobacteriaceae</taxon>
        <taxon>Flavobacterium</taxon>
    </lineage>
</organism>
<dbReference type="Gene3D" id="3.90.550.10">
    <property type="entry name" value="Spore Coat Polysaccharide Biosynthesis Protein SpsA, Chain A"/>
    <property type="match status" value="1"/>
</dbReference>